<proteinExistence type="inferred from homology"/>
<evidence type="ECO:0000256" key="7">
    <source>
        <dbReference type="ARBA" id="ARBA00022989"/>
    </source>
</evidence>
<evidence type="ECO:0000256" key="1">
    <source>
        <dbReference type="ARBA" id="ARBA00004508"/>
    </source>
</evidence>
<feature type="transmembrane region" description="Helical" evidence="10">
    <location>
        <begin position="195"/>
        <end position="215"/>
    </location>
</feature>
<gene>
    <name evidence="11" type="ORF">SLEP1_g15335</name>
</gene>
<protein>
    <submittedName>
        <fullName evidence="11">Uncharacterized protein</fullName>
    </submittedName>
</protein>
<evidence type="ECO:0000256" key="8">
    <source>
        <dbReference type="ARBA" id="ARBA00023136"/>
    </source>
</evidence>
<evidence type="ECO:0000256" key="2">
    <source>
        <dbReference type="ARBA" id="ARBA00010793"/>
    </source>
</evidence>
<reference evidence="11 12" key="1">
    <citation type="journal article" date="2021" name="Commun. Biol.">
        <title>The genome of Shorea leprosula (Dipterocarpaceae) highlights the ecological relevance of drought in aseasonal tropical rainforests.</title>
        <authorList>
            <person name="Ng K.K.S."/>
            <person name="Kobayashi M.J."/>
            <person name="Fawcett J.A."/>
            <person name="Hatakeyama M."/>
            <person name="Paape T."/>
            <person name="Ng C.H."/>
            <person name="Ang C.C."/>
            <person name="Tnah L.H."/>
            <person name="Lee C.T."/>
            <person name="Nishiyama T."/>
            <person name="Sese J."/>
            <person name="O'Brien M.J."/>
            <person name="Copetti D."/>
            <person name="Mohd Noor M.I."/>
            <person name="Ong R.C."/>
            <person name="Putra M."/>
            <person name="Sireger I.Z."/>
            <person name="Indrioko S."/>
            <person name="Kosugi Y."/>
            <person name="Izuno A."/>
            <person name="Isagi Y."/>
            <person name="Lee S.L."/>
            <person name="Shimizu K.K."/>
        </authorList>
    </citation>
    <scope>NUCLEOTIDE SEQUENCE [LARGE SCALE GENOMIC DNA]</scope>
    <source>
        <strain evidence="11">214</strain>
    </source>
</reference>
<sequence>MSSLPVAHFRFSALAMRFPYTSERSLQPPLSFSFPSNLSLRCGPMGISSARLPSKFEVAFGGGNGNNGVGNRGSGGRGGNNGGSGGESGDGNYESDSNIPQNGLTIGWKKGVEADAQLPFKVLMEEVIGITAFVLGDVVLRLNFNFSQFHSVFSTLVIGMIHNSILLFYHLLTSSSATFLNLPAAIFADSPKTHILTAAGFASGLVGTAISNRLIKLAKKVDSEFDLPNYPPSPILNALTWAIHMGISCSLRCQISTGINDMLAKLVPPLAFNTSVLALRCLNGILGGMSFVKLVSLIRFMEKNQRIKDIEKRTREKEMNFKLSEERKMTLRLSPANPLFTFWMKDKHDKGQIVHSAGFNILVWSMLFTHTITEEEETD</sequence>
<keyword evidence="6" id="KW-0809">Transit peptide</keyword>
<comment type="similarity">
    <text evidence="2">Belongs to the RETICULATA family.</text>
</comment>
<evidence type="ECO:0000256" key="6">
    <source>
        <dbReference type="ARBA" id="ARBA00022946"/>
    </source>
</evidence>
<evidence type="ECO:0000256" key="9">
    <source>
        <dbReference type="SAM" id="MobiDB-lite"/>
    </source>
</evidence>
<name>A0AAV5IYQ8_9ROSI</name>
<evidence type="ECO:0000256" key="5">
    <source>
        <dbReference type="ARBA" id="ARBA00022692"/>
    </source>
</evidence>
<organism evidence="11 12">
    <name type="scientific">Rubroshorea leprosula</name>
    <dbReference type="NCBI Taxonomy" id="152421"/>
    <lineage>
        <taxon>Eukaryota</taxon>
        <taxon>Viridiplantae</taxon>
        <taxon>Streptophyta</taxon>
        <taxon>Embryophyta</taxon>
        <taxon>Tracheophyta</taxon>
        <taxon>Spermatophyta</taxon>
        <taxon>Magnoliopsida</taxon>
        <taxon>eudicotyledons</taxon>
        <taxon>Gunneridae</taxon>
        <taxon>Pentapetalae</taxon>
        <taxon>rosids</taxon>
        <taxon>malvids</taxon>
        <taxon>Malvales</taxon>
        <taxon>Dipterocarpaceae</taxon>
        <taxon>Rubroshorea</taxon>
    </lineage>
</organism>
<dbReference type="GO" id="GO:0031969">
    <property type="term" value="C:chloroplast membrane"/>
    <property type="evidence" value="ECO:0007669"/>
    <property type="project" value="UniProtKB-SubCell"/>
</dbReference>
<comment type="subcellular location">
    <subcellularLocation>
        <location evidence="1">Plastid</location>
        <location evidence="1">Chloroplast membrane</location>
        <topology evidence="1">Multi-pass membrane protein</topology>
    </subcellularLocation>
</comment>
<evidence type="ECO:0000256" key="10">
    <source>
        <dbReference type="SAM" id="Phobius"/>
    </source>
</evidence>
<dbReference type="InterPro" id="IPR021825">
    <property type="entry name" value="RETICULATA-related"/>
</dbReference>
<keyword evidence="8 10" id="KW-0472">Membrane</keyword>
<keyword evidence="5 10" id="KW-0812">Transmembrane</keyword>
<comment type="caution">
    <text evidence="11">The sequence shown here is derived from an EMBL/GenBank/DDBJ whole genome shotgun (WGS) entry which is preliminary data.</text>
</comment>
<dbReference type="EMBL" id="BPVZ01000019">
    <property type="protein sequence ID" value="GKV02963.1"/>
    <property type="molecule type" value="Genomic_DNA"/>
</dbReference>
<feature type="compositionally biased region" description="Gly residues" evidence="9">
    <location>
        <begin position="67"/>
        <end position="89"/>
    </location>
</feature>
<dbReference type="AlphaFoldDB" id="A0AAV5IYQ8"/>
<keyword evidence="4" id="KW-0934">Plastid</keyword>
<evidence type="ECO:0000313" key="12">
    <source>
        <dbReference type="Proteomes" id="UP001054252"/>
    </source>
</evidence>
<dbReference type="Proteomes" id="UP001054252">
    <property type="component" value="Unassembled WGS sequence"/>
</dbReference>
<keyword evidence="7 10" id="KW-1133">Transmembrane helix</keyword>
<evidence type="ECO:0000256" key="3">
    <source>
        <dbReference type="ARBA" id="ARBA00022528"/>
    </source>
</evidence>
<keyword evidence="12" id="KW-1185">Reference proteome</keyword>
<dbReference type="Pfam" id="PF11891">
    <property type="entry name" value="RETICULATA-like"/>
    <property type="match status" value="2"/>
</dbReference>
<dbReference type="PANTHER" id="PTHR31620">
    <property type="entry name" value="PROTEIN RETICULATA-RELATED 2, CHLOROPLASTIC-RELATED"/>
    <property type="match status" value="1"/>
</dbReference>
<keyword evidence="3" id="KW-0150">Chloroplast</keyword>
<feature type="region of interest" description="Disordered" evidence="9">
    <location>
        <begin position="67"/>
        <end position="96"/>
    </location>
</feature>
<accession>A0AAV5IYQ8</accession>
<dbReference type="PANTHER" id="PTHR31620:SF15">
    <property type="entry name" value="PROTEIN RETICULATA-RELATED 2, CHLOROPLASTIC-RELATED"/>
    <property type="match status" value="1"/>
</dbReference>
<evidence type="ECO:0000256" key="4">
    <source>
        <dbReference type="ARBA" id="ARBA00022640"/>
    </source>
</evidence>
<evidence type="ECO:0000313" key="11">
    <source>
        <dbReference type="EMBL" id="GKV02963.1"/>
    </source>
</evidence>
<feature type="transmembrane region" description="Helical" evidence="10">
    <location>
        <begin position="151"/>
        <end position="172"/>
    </location>
</feature>